<feature type="transmembrane region" description="Helical" evidence="1">
    <location>
        <begin position="128"/>
        <end position="149"/>
    </location>
</feature>
<feature type="transmembrane region" description="Helical" evidence="1">
    <location>
        <begin position="88"/>
        <end position="108"/>
    </location>
</feature>
<evidence type="ECO:0000313" key="4">
    <source>
        <dbReference type="EMBL" id="WYJ93948.1"/>
    </source>
</evidence>
<dbReference type="EMBL" id="NIBQ01000002">
    <property type="protein sequence ID" value="OUZ32919.1"/>
    <property type="molecule type" value="Genomic_DNA"/>
</dbReference>
<accession>A0A200J7W0</accession>
<feature type="transmembrane region" description="Helical" evidence="1">
    <location>
        <begin position="316"/>
        <end position="339"/>
    </location>
</feature>
<feature type="transmembrane region" description="Helical" evidence="1">
    <location>
        <begin position="45"/>
        <end position="67"/>
    </location>
</feature>
<dbReference type="AlphaFoldDB" id="A0A200J7W0"/>
<evidence type="ECO:0000259" key="2">
    <source>
        <dbReference type="Pfam" id="PF01757"/>
    </source>
</evidence>
<dbReference type="InterPro" id="IPR002656">
    <property type="entry name" value="Acyl_transf_3_dom"/>
</dbReference>
<reference evidence="3" key="1">
    <citation type="submission" date="2017-05" db="EMBL/GenBank/DDBJ databases">
        <title>The Genome Sequence of Enterococcus sp. 9D6_DIV0238.</title>
        <authorList>
            <consortium name="The Broad Institute Genomics Platform"/>
            <consortium name="The Broad Institute Genomic Center for Infectious Diseases"/>
            <person name="Earl A."/>
            <person name="Manson A."/>
            <person name="Schwartman J."/>
            <person name="Gilmore M."/>
            <person name="Abouelleil A."/>
            <person name="Cao P."/>
            <person name="Chapman S."/>
            <person name="Cusick C."/>
            <person name="Shea T."/>
            <person name="Young S."/>
            <person name="Neafsey D."/>
            <person name="Nusbaum C."/>
            <person name="Birren B."/>
        </authorList>
    </citation>
    <scope>NUCLEOTIDE SEQUENCE [LARGE SCALE GENOMIC DNA]</scope>
    <source>
        <strain evidence="3">9D6_DIV0238</strain>
    </source>
</reference>
<evidence type="ECO:0000313" key="3">
    <source>
        <dbReference type="EMBL" id="OUZ32919.1"/>
    </source>
</evidence>
<feature type="transmembrane region" description="Helical" evidence="1">
    <location>
        <begin position="156"/>
        <end position="177"/>
    </location>
</feature>
<reference evidence="4" key="2">
    <citation type="submission" date="2017-05" db="EMBL/GenBank/DDBJ databases">
        <authorList>
            <consortium name="The Broad Institute Genomics Platform"/>
            <consortium name="The Broad Institute Genomic Center for Infectious Diseases"/>
            <person name="Earl A."/>
            <person name="Manson A."/>
            <person name="Schwartman J."/>
            <person name="Gilmore M."/>
            <person name="Abouelleil A."/>
            <person name="Cao P."/>
            <person name="Chapman S."/>
            <person name="Cusick C."/>
            <person name="Shea T."/>
            <person name="Young S."/>
            <person name="Neafsey D."/>
            <person name="Nusbaum C."/>
            <person name="Birren B."/>
        </authorList>
    </citation>
    <scope>NUCLEOTIDE SEQUENCE</scope>
    <source>
        <strain evidence="4">9D6_DIV0238</strain>
    </source>
</reference>
<feature type="domain" description="Acyltransferase 3" evidence="2">
    <location>
        <begin position="16"/>
        <end position="333"/>
    </location>
</feature>
<sequence length="360" mass="42099">MKKIEQTIKKTREMTAGIDVIKYAAAVLVICFHCERVFQEPELNFLFKNVLCRIAVPFFLISTSYFVRRGQTSSKGYTKHYVRSLIKSYLFWSLIYLPIGFIWIQQSYSLSPSLYPVALIVGLFYTGTYYHLWYIPAAIFAIIMVQWLVKRVGYPFLLGLAGLLYSFGSLETYYGYIGNGQLKAFFDRYLQLFITTRNGLFFALIFVTIGFFIWDYKEKLVKYEKFSDRLLLIAACLLLTEGVVVYQNIGIDKNFLFSLIPFTGLLFWKSLSIEVSKQLNVRRLRELGKFYFFIHPLCILWAGSLVKNHEFFNNNWAQLITVLVMTHILSSLIISMIEYPPMAYVELWRRIKLTHFTLVA</sequence>
<evidence type="ECO:0000313" key="5">
    <source>
        <dbReference type="Proteomes" id="UP000196151"/>
    </source>
</evidence>
<reference evidence="4" key="3">
    <citation type="submission" date="2024-03" db="EMBL/GenBank/DDBJ databases">
        <title>The Genome Sequence of Enterococcus sp. DIV0238c.</title>
        <authorList>
            <consortium name="The Broad Institute Genomics Platform"/>
            <consortium name="The Broad Institute Microbial Omics Core"/>
            <consortium name="The Broad Institute Genomic Center for Infectious Diseases"/>
            <person name="Earl A."/>
            <person name="Manson A."/>
            <person name="Gilmore M."/>
            <person name="Schwartman J."/>
            <person name="Shea T."/>
            <person name="Abouelleil A."/>
            <person name="Cao P."/>
            <person name="Chapman S."/>
            <person name="Cusick C."/>
            <person name="Young S."/>
            <person name="Neafsey D."/>
            <person name="Nusbaum C."/>
            <person name="Birren B."/>
        </authorList>
    </citation>
    <scope>NUCLEOTIDE SEQUENCE</scope>
    <source>
        <strain evidence="4">9D6_DIV0238</strain>
    </source>
</reference>
<feature type="transmembrane region" description="Helical" evidence="1">
    <location>
        <begin position="20"/>
        <end position="39"/>
    </location>
</feature>
<dbReference type="GO" id="GO:0016747">
    <property type="term" value="F:acyltransferase activity, transferring groups other than amino-acyl groups"/>
    <property type="evidence" value="ECO:0007669"/>
    <property type="project" value="InterPro"/>
</dbReference>
<name>A0A200J7W0_9ENTE</name>
<keyword evidence="5" id="KW-1185">Reference proteome</keyword>
<dbReference type="EMBL" id="CP147246">
    <property type="protein sequence ID" value="WYJ93948.1"/>
    <property type="molecule type" value="Genomic_DNA"/>
</dbReference>
<dbReference type="Proteomes" id="UP000196151">
    <property type="component" value="Chromosome"/>
</dbReference>
<gene>
    <name evidence="4" type="ORF">A5889_001450</name>
    <name evidence="3" type="ORF">A5889_001628</name>
</gene>
<evidence type="ECO:0000256" key="1">
    <source>
        <dbReference type="SAM" id="Phobius"/>
    </source>
</evidence>
<organism evidence="3">
    <name type="scientific">Candidatus Enterococcus dunnyi</name>
    <dbReference type="NCBI Taxonomy" id="1834192"/>
    <lineage>
        <taxon>Bacteria</taxon>
        <taxon>Bacillati</taxon>
        <taxon>Bacillota</taxon>
        <taxon>Bacilli</taxon>
        <taxon>Lactobacillales</taxon>
        <taxon>Enterococcaceae</taxon>
        <taxon>Enterococcus</taxon>
    </lineage>
</organism>
<dbReference type="RefSeq" id="WP_254909556.1">
    <property type="nucleotide sequence ID" value="NZ_CP147246.1"/>
</dbReference>
<feature type="transmembrane region" description="Helical" evidence="1">
    <location>
        <begin position="287"/>
        <end position="304"/>
    </location>
</feature>
<feature type="transmembrane region" description="Helical" evidence="1">
    <location>
        <begin position="226"/>
        <end position="249"/>
    </location>
</feature>
<keyword evidence="1" id="KW-0472">Membrane</keyword>
<proteinExistence type="predicted"/>
<keyword evidence="1" id="KW-0812">Transmembrane</keyword>
<protein>
    <recommendedName>
        <fullName evidence="2">Acyltransferase 3 domain-containing protein</fullName>
    </recommendedName>
</protein>
<feature type="transmembrane region" description="Helical" evidence="1">
    <location>
        <begin position="255"/>
        <end position="275"/>
    </location>
</feature>
<keyword evidence="1" id="KW-1133">Transmembrane helix</keyword>
<feature type="transmembrane region" description="Helical" evidence="1">
    <location>
        <begin position="189"/>
        <end position="214"/>
    </location>
</feature>
<dbReference type="Pfam" id="PF01757">
    <property type="entry name" value="Acyl_transf_3"/>
    <property type="match status" value="1"/>
</dbReference>